<organism evidence="3 4">
    <name type="scientific">Deinococcus gobiensis (strain DSM 21396 / JCM 16679 / CGMCC 1.7299 / I-0)</name>
    <dbReference type="NCBI Taxonomy" id="745776"/>
    <lineage>
        <taxon>Bacteria</taxon>
        <taxon>Thermotogati</taxon>
        <taxon>Deinococcota</taxon>
        <taxon>Deinococci</taxon>
        <taxon>Deinococcales</taxon>
        <taxon>Deinococcaceae</taxon>
        <taxon>Deinococcus</taxon>
    </lineage>
</organism>
<reference evidence="3 4" key="1">
    <citation type="journal article" date="2012" name="PLoS ONE">
        <title>Genome sequence and transcriptome analysis of the radioresistant bacterium Deinococcus gobiensis: insights into the extreme environmental adaptations.</title>
        <authorList>
            <person name="Yuan M."/>
            <person name="Chen M."/>
            <person name="Zhang W."/>
            <person name="Lu W."/>
            <person name="Wang J."/>
            <person name="Yang M."/>
            <person name="Zhao P."/>
            <person name="Tang R."/>
            <person name="Li X."/>
            <person name="Hao Y."/>
            <person name="Zhou Z."/>
            <person name="Zhan Y."/>
            <person name="Yu H."/>
            <person name="Teng C."/>
            <person name="Yan Y."/>
            <person name="Ping S."/>
            <person name="Wang Y."/>
            <person name="Lin M."/>
        </authorList>
    </citation>
    <scope>NUCLEOTIDE SEQUENCE [LARGE SCALE GENOMIC DNA]</scope>
    <source>
        <strain evidence="3 4">I-0</strain>
    </source>
</reference>
<evidence type="ECO:0000313" key="4">
    <source>
        <dbReference type="Proteomes" id="UP000007575"/>
    </source>
</evidence>
<dbReference type="PANTHER" id="PTHR21180:SF32">
    <property type="entry name" value="ENDONUCLEASE_EXONUCLEASE_PHOSPHATASE FAMILY DOMAIN-CONTAINING PROTEIN 1"/>
    <property type="match status" value="1"/>
</dbReference>
<feature type="region of interest" description="Disordered" evidence="1">
    <location>
        <begin position="27"/>
        <end position="49"/>
    </location>
</feature>
<dbReference type="GO" id="GO:0015627">
    <property type="term" value="C:type II protein secretion system complex"/>
    <property type="evidence" value="ECO:0007669"/>
    <property type="project" value="TreeGrafter"/>
</dbReference>
<dbReference type="SUPFAM" id="SSF47781">
    <property type="entry name" value="RuvA domain 2-like"/>
    <property type="match status" value="1"/>
</dbReference>
<dbReference type="PATRIC" id="fig|745776.4.peg.1719"/>
<evidence type="ECO:0000313" key="3">
    <source>
        <dbReference type="EMBL" id="AFD25599.1"/>
    </source>
</evidence>
<feature type="signal peptide" evidence="2">
    <location>
        <begin position="1"/>
        <end position="21"/>
    </location>
</feature>
<name>H8GVN7_DEIGI</name>
<evidence type="ECO:0000256" key="2">
    <source>
        <dbReference type="SAM" id="SignalP"/>
    </source>
</evidence>
<feature type="chain" id="PRO_5003613026" description="Helix-hairpin-helix domain-containing protein" evidence="2">
    <location>
        <begin position="22"/>
        <end position="115"/>
    </location>
</feature>
<dbReference type="OrthoDB" id="71099at2"/>
<dbReference type="Gene3D" id="1.10.150.320">
    <property type="entry name" value="Photosystem II 12 kDa extrinsic protein"/>
    <property type="match status" value="1"/>
</dbReference>
<dbReference type="EMBL" id="CP002191">
    <property type="protein sequence ID" value="AFD25599.1"/>
    <property type="molecule type" value="Genomic_DNA"/>
</dbReference>
<dbReference type="AlphaFoldDB" id="H8GVN7"/>
<dbReference type="InterPro" id="IPR010994">
    <property type="entry name" value="RuvA_2-like"/>
</dbReference>
<dbReference type="Pfam" id="PF12836">
    <property type="entry name" value="HHH_3"/>
    <property type="match status" value="1"/>
</dbReference>
<dbReference type="GO" id="GO:0015628">
    <property type="term" value="P:protein secretion by the type II secretion system"/>
    <property type="evidence" value="ECO:0007669"/>
    <property type="project" value="TreeGrafter"/>
</dbReference>
<protein>
    <recommendedName>
        <fullName evidence="5">Helix-hairpin-helix domain-containing protein</fullName>
    </recommendedName>
</protein>
<accession>H8GVN7</accession>
<keyword evidence="2" id="KW-0732">Signal</keyword>
<dbReference type="eggNOG" id="COG1555">
    <property type="taxonomic scope" value="Bacteria"/>
</dbReference>
<dbReference type="STRING" id="745776.DGo_CA1672"/>
<dbReference type="InterPro" id="IPR051675">
    <property type="entry name" value="Endo/Exo/Phosphatase_dom_1"/>
</dbReference>
<dbReference type="Proteomes" id="UP000007575">
    <property type="component" value="Chromosome"/>
</dbReference>
<evidence type="ECO:0008006" key="5">
    <source>
        <dbReference type="Google" id="ProtNLM"/>
    </source>
</evidence>
<proteinExistence type="predicted"/>
<keyword evidence="4" id="KW-1185">Reference proteome</keyword>
<dbReference type="KEGG" id="dgo:DGo_CA1672"/>
<dbReference type="PANTHER" id="PTHR21180">
    <property type="entry name" value="ENDONUCLEASE/EXONUCLEASE/PHOSPHATASE FAMILY DOMAIN-CONTAINING PROTEIN 1"/>
    <property type="match status" value="1"/>
</dbReference>
<feature type="compositionally biased region" description="Low complexity" evidence="1">
    <location>
        <begin position="27"/>
        <end position="42"/>
    </location>
</feature>
<dbReference type="RefSeq" id="WP_014685082.1">
    <property type="nucleotide sequence ID" value="NC_017790.1"/>
</dbReference>
<dbReference type="HOGENOM" id="CLU_2104977_0_0_0"/>
<gene>
    <name evidence="3" type="ordered locus">DGo_CA1672</name>
</gene>
<sequence length="115" mass="11856">MNKSLLSALALSLLLPVSAFAATAKPAAPAPMPAQSATTPMPGAAKPGMSMPAMRKVRINTAAAAELTTIPGVSTKLAAEIIKARPFRNSADLVKKVKGIGTNNVKKMLPMIDFS</sequence>
<evidence type="ECO:0000256" key="1">
    <source>
        <dbReference type="SAM" id="MobiDB-lite"/>
    </source>
</evidence>